<organism evidence="1">
    <name type="scientific">Arundo donax</name>
    <name type="common">Giant reed</name>
    <name type="synonym">Donax arundinaceus</name>
    <dbReference type="NCBI Taxonomy" id="35708"/>
    <lineage>
        <taxon>Eukaryota</taxon>
        <taxon>Viridiplantae</taxon>
        <taxon>Streptophyta</taxon>
        <taxon>Embryophyta</taxon>
        <taxon>Tracheophyta</taxon>
        <taxon>Spermatophyta</taxon>
        <taxon>Magnoliopsida</taxon>
        <taxon>Liliopsida</taxon>
        <taxon>Poales</taxon>
        <taxon>Poaceae</taxon>
        <taxon>PACMAD clade</taxon>
        <taxon>Arundinoideae</taxon>
        <taxon>Arundineae</taxon>
        <taxon>Arundo</taxon>
    </lineage>
</organism>
<evidence type="ECO:0000313" key="1">
    <source>
        <dbReference type="EMBL" id="JAD33743.1"/>
    </source>
</evidence>
<reference evidence="1" key="2">
    <citation type="journal article" date="2015" name="Data Brief">
        <title>Shoot transcriptome of the giant reed, Arundo donax.</title>
        <authorList>
            <person name="Barrero R.A."/>
            <person name="Guerrero F.D."/>
            <person name="Moolhuijzen P."/>
            <person name="Goolsby J.A."/>
            <person name="Tidwell J."/>
            <person name="Bellgard S.E."/>
            <person name="Bellgard M.I."/>
        </authorList>
    </citation>
    <scope>NUCLEOTIDE SEQUENCE</scope>
    <source>
        <tissue evidence="1">Shoot tissue taken approximately 20 cm above the soil surface</tissue>
    </source>
</reference>
<reference evidence="1" key="1">
    <citation type="submission" date="2014-09" db="EMBL/GenBank/DDBJ databases">
        <authorList>
            <person name="Magalhaes I.L.F."/>
            <person name="Oliveira U."/>
            <person name="Santos F.R."/>
            <person name="Vidigal T.H.D.A."/>
            <person name="Brescovit A.D."/>
            <person name="Santos A.J."/>
        </authorList>
    </citation>
    <scope>NUCLEOTIDE SEQUENCE</scope>
    <source>
        <tissue evidence="1">Shoot tissue taken approximately 20 cm above the soil surface</tissue>
    </source>
</reference>
<dbReference type="AlphaFoldDB" id="A0A0A8Z7V2"/>
<sequence length="34" mass="3841">MIIFGRISMSCLLDSSFTLSNLVLFLTTWRSSLS</sequence>
<accession>A0A0A8Z7V2</accession>
<dbReference type="EMBL" id="GBRH01264152">
    <property type="protein sequence ID" value="JAD33743.1"/>
    <property type="molecule type" value="Transcribed_RNA"/>
</dbReference>
<protein>
    <submittedName>
        <fullName evidence="1">Uncharacterized protein</fullName>
    </submittedName>
</protein>
<name>A0A0A8Z7V2_ARUDO</name>
<proteinExistence type="predicted"/>